<dbReference type="EMBL" id="KN448840">
    <property type="protein sequence ID" value="KHG29274.1"/>
    <property type="molecule type" value="Genomic_DNA"/>
</dbReference>
<sequence length="29" mass="3462">MKPIYRTYPRGRYSNIGKVRSYISEVVVE</sequence>
<gene>
    <name evidence="1" type="ORF">F383_12088</name>
</gene>
<evidence type="ECO:0000313" key="1">
    <source>
        <dbReference type="EMBL" id="KHG29274.1"/>
    </source>
</evidence>
<organism evidence="1 2">
    <name type="scientific">Gossypium arboreum</name>
    <name type="common">Tree cotton</name>
    <name type="synonym">Gossypium nanking</name>
    <dbReference type="NCBI Taxonomy" id="29729"/>
    <lineage>
        <taxon>Eukaryota</taxon>
        <taxon>Viridiplantae</taxon>
        <taxon>Streptophyta</taxon>
        <taxon>Embryophyta</taxon>
        <taxon>Tracheophyta</taxon>
        <taxon>Spermatophyta</taxon>
        <taxon>Magnoliopsida</taxon>
        <taxon>eudicotyledons</taxon>
        <taxon>Gunneridae</taxon>
        <taxon>Pentapetalae</taxon>
        <taxon>rosids</taxon>
        <taxon>malvids</taxon>
        <taxon>Malvales</taxon>
        <taxon>Malvaceae</taxon>
        <taxon>Malvoideae</taxon>
        <taxon>Gossypium</taxon>
    </lineage>
</organism>
<name>A0A0B0PXU1_GOSAR</name>
<keyword evidence="2" id="KW-1185">Reference proteome</keyword>
<protein>
    <submittedName>
        <fullName evidence="1">Uncharacterized protein</fullName>
    </submittedName>
</protein>
<dbReference type="Proteomes" id="UP000032142">
    <property type="component" value="Unassembled WGS sequence"/>
</dbReference>
<proteinExistence type="predicted"/>
<accession>A0A0B0PXU1</accession>
<dbReference type="AlphaFoldDB" id="A0A0B0PXU1"/>
<reference evidence="2" key="1">
    <citation type="submission" date="2014-09" db="EMBL/GenBank/DDBJ databases">
        <authorList>
            <person name="Mudge J."/>
            <person name="Ramaraj T."/>
            <person name="Lindquist I.E."/>
            <person name="Bharti A.K."/>
            <person name="Sundararajan A."/>
            <person name="Cameron C.T."/>
            <person name="Woodward J.E."/>
            <person name="May G.D."/>
            <person name="Brubaker C."/>
            <person name="Broadhvest J."/>
            <person name="Wilkins T.A."/>
        </authorList>
    </citation>
    <scope>NUCLEOTIDE SEQUENCE</scope>
    <source>
        <strain evidence="2">cv. AKA8401</strain>
    </source>
</reference>
<evidence type="ECO:0000313" key="2">
    <source>
        <dbReference type="Proteomes" id="UP000032142"/>
    </source>
</evidence>